<dbReference type="HAMAP" id="MF_01808">
    <property type="entry name" value="Recomb_XerC_XerD"/>
    <property type="match status" value="1"/>
</dbReference>
<evidence type="ECO:0000259" key="12">
    <source>
        <dbReference type="PROSITE" id="PS51900"/>
    </source>
</evidence>
<comment type="similarity">
    <text evidence="9">Belongs to the 'phage' integrase family. XerC subfamily.</text>
</comment>
<dbReference type="Gene3D" id="1.10.443.10">
    <property type="entry name" value="Intergrase catalytic core"/>
    <property type="match status" value="1"/>
</dbReference>
<keyword evidence="14" id="KW-1185">Reference proteome</keyword>
<reference evidence="13 14" key="1">
    <citation type="submission" date="2021-02" db="EMBL/GenBank/DDBJ databases">
        <title>Actinophytocola xerophila sp. nov., isolated from soil of cotton cropping field.</title>
        <authorList>
            <person name="Huang R."/>
            <person name="Chen X."/>
            <person name="Ge X."/>
            <person name="Liu W."/>
        </authorList>
    </citation>
    <scope>NUCLEOTIDE SEQUENCE [LARGE SCALE GENOMIC DNA]</scope>
    <source>
        <strain evidence="13 14">S1-96</strain>
    </source>
</reference>
<keyword evidence="6 9" id="KW-0238">DNA-binding</keyword>
<sequence>MAGRRAAGNRVDLHRVRAELPAPVQDLVHEYERHLALERGLSTHTVRAYTGDVVSLLGFLHGLPVTPTDGTGSEPAGRAGQDDDTPDEPHGRPVAELDLPALRAWLAALRAAGTGRTTLARRSAAARTFTAWAHRRGHLATDPGVRLAAPRARRALPSVLRQDQAGDLMRASESGAAERDPVALRDRAVLELLYATGVRVSELSGLDVDDVDLDRRVVVVLGKGGRERTVPFGEPAARAVREWLAHGRPALARPTSPPALLLGARGGRFQPSSVRRIVHEALGSVPGAPVMGPHGLRHTAATHLLEGGADLRSVQELLGHATLATTQLYTHVTVERLKAIHDRAHPRSQ</sequence>
<evidence type="ECO:0000256" key="9">
    <source>
        <dbReference type="HAMAP-Rule" id="MF_01808"/>
    </source>
</evidence>
<evidence type="ECO:0000313" key="14">
    <source>
        <dbReference type="Proteomes" id="UP001156441"/>
    </source>
</evidence>
<dbReference type="SUPFAM" id="SSF56349">
    <property type="entry name" value="DNA breaking-rejoining enzymes"/>
    <property type="match status" value="1"/>
</dbReference>
<evidence type="ECO:0000256" key="10">
    <source>
        <dbReference type="SAM" id="MobiDB-lite"/>
    </source>
</evidence>
<dbReference type="InterPro" id="IPR013762">
    <property type="entry name" value="Integrase-like_cat_sf"/>
</dbReference>
<comment type="subcellular location">
    <subcellularLocation>
        <location evidence="1 9">Cytoplasm</location>
    </subcellularLocation>
</comment>
<feature type="active site" evidence="9">
    <location>
        <position position="297"/>
    </location>
</feature>
<feature type="domain" description="Tyr recombinase" evidence="11">
    <location>
        <begin position="155"/>
        <end position="342"/>
    </location>
</feature>
<organism evidence="13 14">
    <name type="scientific">Actinophytocola gossypii</name>
    <dbReference type="NCBI Taxonomy" id="2812003"/>
    <lineage>
        <taxon>Bacteria</taxon>
        <taxon>Bacillati</taxon>
        <taxon>Actinomycetota</taxon>
        <taxon>Actinomycetes</taxon>
        <taxon>Pseudonocardiales</taxon>
        <taxon>Pseudonocardiaceae</taxon>
    </lineage>
</organism>
<dbReference type="SUPFAM" id="SSF47823">
    <property type="entry name" value="lambda integrase-like, N-terminal domain"/>
    <property type="match status" value="1"/>
</dbReference>
<dbReference type="InterPro" id="IPR044068">
    <property type="entry name" value="CB"/>
</dbReference>
<comment type="caution">
    <text evidence="13">The sequence shown here is derived from an EMBL/GenBank/DDBJ whole genome shotgun (WGS) entry which is preliminary data.</text>
</comment>
<feature type="region of interest" description="Disordered" evidence="10">
    <location>
        <begin position="66"/>
        <end position="94"/>
    </location>
</feature>
<gene>
    <name evidence="9" type="primary">xerC</name>
    <name evidence="13" type="ORF">JT362_16480</name>
</gene>
<dbReference type="InterPro" id="IPR011010">
    <property type="entry name" value="DNA_brk_join_enz"/>
</dbReference>
<evidence type="ECO:0000313" key="13">
    <source>
        <dbReference type="EMBL" id="MCT2584715.1"/>
    </source>
</evidence>
<evidence type="ECO:0000256" key="7">
    <source>
        <dbReference type="ARBA" id="ARBA00023172"/>
    </source>
</evidence>
<dbReference type="PANTHER" id="PTHR30349:SF77">
    <property type="entry name" value="TYROSINE RECOMBINASE XERC"/>
    <property type="match status" value="1"/>
</dbReference>
<keyword evidence="2 9" id="KW-0963">Cytoplasm</keyword>
<evidence type="ECO:0000256" key="1">
    <source>
        <dbReference type="ARBA" id="ARBA00004496"/>
    </source>
</evidence>
<keyword evidence="4 9" id="KW-0159">Chromosome partition</keyword>
<dbReference type="PROSITE" id="PS51900">
    <property type="entry name" value="CB"/>
    <property type="match status" value="1"/>
</dbReference>
<dbReference type="InterPro" id="IPR023009">
    <property type="entry name" value="Tyrosine_recombinase_XerC/XerD"/>
</dbReference>
<proteinExistence type="inferred from homology"/>
<protein>
    <recommendedName>
        <fullName evidence="9">Tyrosine recombinase XerC</fullName>
    </recommendedName>
</protein>
<dbReference type="Pfam" id="PF00589">
    <property type="entry name" value="Phage_integrase"/>
    <property type="match status" value="1"/>
</dbReference>
<comment type="subunit">
    <text evidence="9">Forms a cyclic heterotetrameric complex composed of two molecules of XerC and two molecules of XerD.</text>
</comment>
<dbReference type="Gene3D" id="1.10.150.130">
    <property type="match status" value="1"/>
</dbReference>
<keyword evidence="8 9" id="KW-0131">Cell cycle</keyword>
<comment type="function">
    <text evidence="9">Site-specific tyrosine recombinase, which acts by catalyzing the cutting and rejoining of the recombining DNA molecules. The XerC-XerD complex is essential to convert dimers of the bacterial chromosome into monomers to permit their segregation at cell division. It also contributes to the segregational stability of plasmids.</text>
</comment>
<feature type="active site" evidence="9">
    <location>
        <position position="223"/>
    </location>
</feature>
<dbReference type="InterPro" id="IPR002104">
    <property type="entry name" value="Integrase_catalytic"/>
</dbReference>
<dbReference type="InterPro" id="IPR050090">
    <property type="entry name" value="Tyrosine_recombinase_XerCD"/>
</dbReference>
<evidence type="ECO:0000256" key="4">
    <source>
        <dbReference type="ARBA" id="ARBA00022829"/>
    </source>
</evidence>
<dbReference type="Pfam" id="PF02899">
    <property type="entry name" value="Phage_int_SAM_1"/>
    <property type="match status" value="2"/>
</dbReference>
<feature type="active site" evidence="9">
    <location>
        <position position="294"/>
    </location>
</feature>
<dbReference type="PROSITE" id="PS51898">
    <property type="entry name" value="TYR_RECOMBINASE"/>
    <property type="match status" value="1"/>
</dbReference>
<feature type="active site" evidence="9">
    <location>
        <position position="320"/>
    </location>
</feature>
<name>A0ABT2JA24_9PSEU</name>
<evidence type="ECO:0000256" key="3">
    <source>
        <dbReference type="ARBA" id="ARBA00022618"/>
    </source>
</evidence>
<dbReference type="PANTHER" id="PTHR30349">
    <property type="entry name" value="PHAGE INTEGRASE-RELATED"/>
    <property type="match status" value="1"/>
</dbReference>
<dbReference type="InterPro" id="IPR004107">
    <property type="entry name" value="Integrase_SAM-like_N"/>
</dbReference>
<dbReference type="InterPro" id="IPR010998">
    <property type="entry name" value="Integrase_recombinase_N"/>
</dbReference>
<dbReference type="EMBL" id="JAFFZE010000014">
    <property type="protein sequence ID" value="MCT2584715.1"/>
    <property type="molecule type" value="Genomic_DNA"/>
</dbReference>
<keyword evidence="7 9" id="KW-0233">DNA recombination</keyword>
<dbReference type="Proteomes" id="UP001156441">
    <property type="component" value="Unassembled WGS sequence"/>
</dbReference>
<keyword evidence="5 9" id="KW-0229">DNA integration</keyword>
<evidence type="ECO:0000256" key="8">
    <source>
        <dbReference type="ARBA" id="ARBA00023306"/>
    </source>
</evidence>
<evidence type="ECO:0000256" key="5">
    <source>
        <dbReference type="ARBA" id="ARBA00022908"/>
    </source>
</evidence>
<feature type="active site" evidence="9">
    <location>
        <position position="199"/>
    </location>
</feature>
<keyword evidence="3 9" id="KW-0132">Cell division</keyword>
<evidence type="ECO:0000256" key="2">
    <source>
        <dbReference type="ARBA" id="ARBA00022490"/>
    </source>
</evidence>
<dbReference type="RefSeq" id="WP_260192121.1">
    <property type="nucleotide sequence ID" value="NZ_JAFFZE010000014.1"/>
</dbReference>
<accession>A0ABT2JA24</accession>
<evidence type="ECO:0000256" key="6">
    <source>
        <dbReference type="ARBA" id="ARBA00023125"/>
    </source>
</evidence>
<evidence type="ECO:0000259" key="11">
    <source>
        <dbReference type="PROSITE" id="PS51898"/>
    </source>
</evidence>
<feature type="active site" description="O-(3'-phospho-DNA)-tyrosine intermediate" evidence="9">
    <location>
        <position position="329"/>
    </location>
</feature>
<feature type="domain" description="Core-binding (CB)" evidence="12">
    <location>
        <begin position="22"/>
        <end position="134"/>
    </location>
</feature>